<sequence length="136" mass="15763">MLIKSKNKNEKIILGLLSYTLEEGQHQTDLLQSILETYRQSDSKEIYLYREQDQDNFIGLVGVETFQSPGNESEHPESVVIDRIALLPSFRNESVGYQIFCELKERYPNSAFLGSRLTSELLVKWSSRYAQEHQES</sequence>
<dbReference type="Gene3D" id="3.40.630.30">
    <property type="match status" value="1"/>
</dbReference>
<gene>
    <name evidence="1" type="ORF">HXK00_04945</name>
</gene>
<reference evidence="1" key="1">
    <citation type="submission" date="2020-04" db="EMBL/GenBank/DDBJ databases">
        <title>Deep metagenomics examines the oral microbiome during advanced dental caries in children, revealing novel taxa and co-occurrences with host molecules.</title>
        <authorList>
            <person name="Baker J.L."/>
            <person name="Morton J.T."/>
            <person name="Dinis M."/>
            <person name="Alvarez R."/>
            <person name="Tran N.C."/>
            <person name="Knight R."/>
            <person name="Edlund A."/>
        </authorList>
    </citation>
    <scope>NUCLEOTIDE SEQUENCE</scope>
    <source>
        <strain evidence="1">JCVI_23_bin.16</strain>
    </source>
</reference>
<dbReference type="GeneID" id="84816347"/>
<organism evidence="1 2">
    <name type="scientific">Abiotrophia defectiva</name>
    <name type="common">Streptococcus defectivus</name>
    <dbReference type="NCBI Taxonomy" id="46125"/>
    <lineage>
        <taxon>Bacteria</taxon>
        <taxon>Bacillati</taxon>
        <taxon>Bacillota</taxon>
        <taxon>Bacilli</taxon>
        <taxon>Lactobacillales</taxon>
        <taxon>Aerococcaceae</taxon>
        <taxon>Abiotrophia</taxon>
    </lineage>
</organism>
<comment type="caution">
    <text evidence="1">The sequence shown here is derived from an EMBL/GenBank/DDBJ whole genome shotgun (WGS) entry which is preliminary data.</text>
</comment>
<proteinExistence type="predicted"/>
<dbReference type="RefSeq" id="WP_023390841.1">
    <property type="nucleotide sequence ID" value="NZ_CAJPUI010000001.1"/>
</dbReference>
<dbReference type="Proteomes" id="UP000757900">
    <property type="component" value="Unassembled WGS sequence"/>
</dbReference>
<accession>A0A929MRJ3</accession>
<dbReference type="AlphaFoldDB" id="A0A929MRJ3"/>
<protein>
    <recommendedName>
        <fullName evidence="3">N-acetyltransferase domain-containing protein</fullName>
    </recommendedName>
</protein>
<evidence type="ECO:0008006" key="3">
    <source>
        <dbReference type="Google" id="ProtNLM"/>
    </source>
</evidence>
<evidence type="ECO:0000313" key="2">
    <source>
        <dbReference type="Proteomes" id="UP000757900"/>
    </source>
</evidence>
<name>A0A929MRJ3_ABIDE</name>
<evidence type="ECO:0000313" key="1">
    <source>
        <dbReference type="EMBL" id="MBF0934975.1"/>
    </source>
</evidence>
<dbReference type="EMBL" id="JABZFV010000102">
    <property type="protein sequence ID" value="MBF0934975.1"/>
    <property type="molecule type" value="Genomic_DNA"/>
</dbReference>